<organism evidence="3 4">
    <name type="scientific">Thioflavicoccus mobilis 8321</name>
    <dbReference type="NCBI Taxonomy" id="765912"/>
    <lineage>
        <taxon>Bacteria</taxon>
        <taxon>Pseudomonadati</taxon>
        <taxon>Pseudomonadota</taxon>
        <taxon>Gammaproteobacteria</taxon>
        <taxon>Chromatiales</taxon>
        <taxon>Chromatiaceae</taxon>
        <taxon>Thioflavicoccus</taxon>
    </lineage>
</organism>
<dbReference type="OrthoDB" id="9867426at2"/>
<evidence type="ECO:0000313" key="3">
    <source>
        <dbReference type="EMBL" id="AGA90317.1"/>
    </source>
</evidence>
<accession>L0GWW1</accession>
<dbReference type="RefSeq" id="WP_015280458.1">
    <property type="nucleotide sequence ID" value="NC_019940.1"/>
</dbReference>
<dbReference type="HOGENOM" id="CLU_1884846_0_0_6"/>
<dbReference type="eggNOG" id="ENOG502ZUD2">
    <property type="taxonomic scope" value="Bacteria"/>
</dbReference>
<dbReference type="Proteomes" id="UP000010816">
    <property type="component" value="Chromosome"/>
</dbReference>
<dbReference type="EMBL" id="CP003051">
    <property type="protein sequence ID" value="AGA90317.1"/>
    <property type="molecule type" value="Genomic_DNA"/>
</dbReference>
<feature type="signal peptide" evidence="2">
    <location>
        <begin position="1"/>
        <end position="24"/>
    </location>
</feature>
<keyword evidence="4" id="KW-1185">Reference proteome</keyword>
<dbReference type="AlphaFoldDB" id="L0GWW1"/>
<feature type="region of interest" description="Disordered" evidence="1">
    <location>
        <begin position="107"/>
        <end position="135"/>
    </location>
</feature>
<reference evidence="3 4" key="1">
    <citation type="submission" date="2011-09" db="EMBL/GenBank/DDBJ databases">
        <title>Complete sequence of chromosome of Thioflavicoccus mobilis 8321.</title>
        <authorList>
            <consortium name="US DOE Joint Genome Institute"/>
            <person name="Lucas S."/>
            <person name="Han J."/>
            <person name="Lapidus A."/>
            <person name="Cheng J.-F."/>
            <person name="Goodwin L."/>
            <person name="Pitluck S."/>
            <person name="Peters L."/>
            <person name="Ovchinnikova G."/>
            <person name="Lu M."/>
            <person name="Detter J.C."/>
            <person name="Han C."/>
            <person name="Tapia R."/>
            <person name="Land M."/>
            <person name="Hauser L."/>
            <person name="Kyrpides N."/>
            <person name="Ivanova N."/>
            <person name="Pagani I."/>
            <person name="Vogl K."/>
            <person name="Liu Z."/>
            <person name="Imhoff J."/>
            <person name="Thiel V."/>
            <person name="Frigaard N.-U."/>
            <person name="Bryant D."/>
            <person name="Woyke T."/>
        </authorList>
    </citation>
    <scope>NUCLEOTIDE SEQUENCE [LARGE SCALE GENOMIC DNA]</scope>
    <source>
        <strain evidence="3 4">8321</strain>
    </source>
</reference>
<evidence type="ECO:0000256" key="1">
    <source>
        <dbReference type="SAM" id="MobiDB-lite"/>
    </source>
</evidence>
<name>L0GWW1_9GAMM</name>
<gene>
    <name evidence="3" type="ORF">Thimo_1534</name>
</gene>
<dbReference type="KEGG" id="tmb:Thimo_1534"/>
<feature type="chain" id="PRO_5003943103" evidence="2">
    <location>
        <begin position="25"/>
        <end position="135"/>
    </location>
</feature>
<evidence type="ECO:0000313" key="4">
    <source>
        <dbReference type="Proteomes" id="UP000010816"/>
    </source>
</evidence>
<sequence>MKQTWMGICAFLILIGSDNVPASAEGAQAGGTFEGTIAGKEYQVSVDCFNRDEPYFQFESVKTEGGDGNQTGITISGMQEGEDRLVLTVVDGEKILHSGTIADFEKENGKLSATGELQREGDEEPDSVDFTVTCP</sequence>
<protein>
    <submittedName>
        <fullName evidence="3">Uncharacterized protein</fullName>
    </submittedName>
</protein>
<keyword evidence="2" id="KW-0732">Signal</keyword>
<proteinExistence type="predicted"/>
<evidence type="ECO:0000256" key="2">
    <source>
        <dbReference type="SAM" id="SignalP"/>
    </source>
</evidence>